<protein>
    <submittedName>
        <fullName evidence="2">Uncharacterized protein</fullName>
    </submittedName>
</protein>
<feature type="region of interest" description="Disordered" evidence="1">
    <location>
        <begin position="1"/>
        <end position="36"/>
    </location>
</feature>
<organism evidence="2 3">
    <name type="scientific">Bradyrhizobium barranii</name>
    <dbReference type="NCBI Taxonomy" id="2992140"/>
    <lineage>
        <taxon>Bacteria</taxon>
        <taxon>Pseudomonadati</taxon>
        <taxon>Pseudomonadota</taxon>
        <taxon>Alphaproteobacteria</taxon>
        <taxon>Hyphomicrobiales</taxon>
        <taxon>Nitrobacteraceae</taxon>
        <taxon>Bradyrhizobium</taxon>
    </lineage>
</organism>
<reference evidence="2" key="1">
    <citation type="submission" date="2021-11" db="EMBL/GenBank/DDBJ databases">
        <title>Australian commercial rhizobial inoculants.</title>
        <authorList>
            <person name="Kohlmeier M.G."/>
            <person name="O'Hara G.W."/>
            <person name="Colombi E."/>
            <person name="Ramsay J.P."/>
            <person name="Terpolilli J."/>
        </authorList>
    </citation>
    <scope>NUCLEOTIDE SEQUENCE</scope>
    <source>
        <strain evidence="2">CC829</strain>
        <plasmid evidence="2">pCC829_2</plasmid>
    </source>
</reference>
<evidence type="ECO:0000256" key="1">
    <source>
        <dbReference type="SAM" id="MobiDB-lite"/>
    </source>
</evidence>
<dbReference type="Proteomes" id="UP001430990">
    <property type="component" value="Plasmid pCC829_2"/>
</dbReference>
<keyword evidence="3" id="KW-1185">Reference proteome</keyword>
<evidence type="ECO:0000313" key="3">
    <source>
        <dbReference type="Proteomes" id="UP001430990"/>
    </source>
</evidence>
<keyword evidence="2" id="KW-0614">Plasmid</keyword>
<evidence type="ECO:0000313" key="2">
    <source>
        <dbReference type="EMBL" id="UFW92171.1"/>
    </source>
</evidence>
<name>A0ABY3R2M5_9BRAD</name>
<geneLocation type="plasmid" evidence="2 3">
    <name>pCC829_2</name>
</geneLocation>
<accession>A0ABY3R2M5</accession>
<sequence>MSKPVSSGVEVVTDGEFSKPGPQGQPGADTGGYAGLEDEVDNHWGMLFEETPLVGSLGASDHGAGLHVRCEFRLASRIRRETTD</sequence>
<gene>
    <name evidence="2" type="ORF">BjapCC829_48140</name>
</gene>
<dbReference type="EMBL" id="CP088102">
    <property type="protein sequence ID" value="UFW92171.1"/>
    <property type="molecule type" value="Genomic_DNA"/>
</dbReference>
<proteinExistence type="predicted"/>